<feature type="compositionally biased region" description="Acidic residues" evidence="1">
    <location>
        <begin position="363"/>
        <end position="372"/>
    </location>
</feature>
<reference evidence="3 4" key="1">
    <citation type="submission" date="2016-10" db="EMBL/GenBank/DDBJ databases">
        <title>Genome sequence of the basidiomycete white-rot fungus Trametes pubescens.</title>
        <authorList>
            <person name="Makela M.R."/>
            <person name="Granchi Z."/>
            <person name="Peng M."/>
            <person name="De Vries R.P."/>
            <person name="Grigoriev I."/>
            <person name="Riley R."/>
            <person name="Hilden K."/>
        </authorList>
    </citation>
    <scope>NUCLEOTIDE SEQUENCE [LARGE SCALE GENOMIC DNA]</scope>
    <source>
        <strain evidence="3 4">FBCC735</strain>
    </source>
</reference>
<accession>A0A1M2VJY1</accession>
<name>A0A1M2VJY1_TRAPU</name>
<evidence type="ECO:0000313" key="4">
    <source>
        <dbReference type="Proteomes" id="UP000184267"/>
    </source>
</evidence>
<feature type="compositionally biased region" description="Basic and acidic residues" evidence="1">
    <location>
        <begin position="216"/>
        <end position="229"/>
    </location>
</feature>
<keyword evidence="2" id="KW-0812">Transmembrane</keyword>
<dbReference type="OMA" id="RNWWNGV"/>
<dbReference type="OrthoDB" id="2757116at2759"/>
<evidence type="ECO:0000256" key="2">
    <source>
        <dbReference type="SAM" id="Phobius"/>
    </source>
</evidence>
<sequence>MSDLAFNVWGVVASVIGTILALIPLFSLWVRPRLPSATIPDLCAVLKETKALFSAALDDGLITDEHEIRQIRLSMEVAAAYLDGLCGTVYAATSYTQNLRNWWNGVSSRIAELYAELNIVRVKLAKRNSFERKLRIAQEFNVELSFDPGTPLVNHVSNVFPGDLPHVTVQTSSPPPRYTLTPQPDRPSLLQPAKVQSQSHGAFISPDNHPAPPTRCDPESEVSKADLKTPDPSTHCPPAMFSLDTHSALAAPHHVVSDADLRRLLSLAATHPLLRPEEHERQRATHRDELLLHLGRLCDDIGRASTRSGYPLGSRRHAKRTRFKTFARVFRHIAGIQPPGVGGDANNLHRDPESLRPQRCEGEYDEEQWYDE</sequence>
<keyword evidence="2" id="KW-1133">Transmembrane helix</keyword>
<proteinExistence type="predicted"/>
<dbReference type="Proteomes" id="UP000184267">
    <property type="component" value="Unassembled WGS sequence"/>
</dbReference>
<protein>
    <submittedName>
        <fullName evidence="3">Uncharacterized protein</fullName>
    </submittedName>
</protein>
<evidence type="ECO:0000313" key="3">
    <source>
        <dbReference type="EMBL" id="OJT07914.1"/>
    </source>
</evidence>
<feature type="region of interest" description="Disordered" evidence="1">
    <location>
        <begin position="337"/>
        <end position="372"/>
    </location>
</feature>
<evidence type="ECO:0000256" key="1">
    <source>
        <dbReference type="SAM" id="MobiDB-lite"/>
    </source>
</evidence>
<feature type="transmembrane region" description="Helical" evidence="2">
    <location>
        <begin position="6"/>
        <end position="30"/>
    </location>
</feature>
<keyword evidence="2" id="KW-0472">Membrane</keyword>
<keyword evidence="4" id="KW-1185">Reference proteome</keyword>
<dbReference type="AlphaFoldDB" id="A0A1M2VJY1"/>
<feature type="region of interest" description="Disordered" evidence="1">
    <location>
        <begin position="165"/>
        <end position="231"/>
    </location>
</feature>
<comment type="caution">
    <text evidence="3">The sequence shown here is derived from an EMBL/GenBank/DDBJ whole genome shotgun (WGS) entry which is preliminary data.</text>
</comment>
<feature type="compositionally biased region" description="Basic and acidic residues" evidence="1">
    <location>
        <begin position="347"/>
        <end position="362"/>
    </location>
</feature>
<gene>
    <name evidence="3" type="ORF">TRAPUB_1193</name>
</gene>
<organism evidence="3 4">
    <name type="scientific">Trametes pubescens</name>
    <name type="common">White-rot fungus</name>
    <dbReference type="NCBI Taxonomy" id="154538"/>
    <lineage>
        <taxon>Eukaryota</taxon>
        <taxon>Fungi</taxon>
        <taxon>Dikarya</taxon>
        <taxon>Basidiomycota</taxon>
        <taxon>Agaricomycotina</taxon>
        <taxon>Agaricomycetes</taxon>
        <taxon>Polyporales</taxon>
        <taxon>Polyporaceae</taxon>
        <taxon>Trametes</taxon>
    </lineage>
</organism>
<dbReference type="EMBL" id="MNAD01001100">
    <property type="protein sequence ID" value="OJT07914.1"/>
    <property type="molecule type" value="Genomic_DNA"/>
</dbReference>